<keyword evidence="2" id="KW-0732">Signal</keyword>
<proteinExistence type="predicted"/>
<feature type="chain" id="PRO_5039031779" description="Lipoprotein" evidence="2">
    <location>
        <begin position="22"/>
        <end position="168"/>
    </location>
</feature>
<keyword evidence="4" id="KW-1185">Reference proteome</keyword>
<organism evidence="3 4">
    <name type="scientific">Micromonospora siamensis</name>
    <dbReference type="NCBI Taxonomy" id="299152"/>
    <lineage>
        <taxon>Bacteria</taxon>
        <taxon>Bacillati</taxon>
        <taxon>Actinomycetota</taxon>
        <taxon>Actinomycetes</taxon>
        <taxon>Micromonosporales</taxon>
        <taxon>Micromonosporaceae</taxon>
        <taxon>Micromonospora</taxon>
    </lineage>
</organism>
<feature type="compositionally biased region" description="Low complexity" evidence="1">
    <location>
        <begin position="27"/>
        <end position="58"/>
    </location>
</feature>
<feature type="region of interest" description="Disordered" evidence="1">
    <location>
        <begin position="22"/>
        <end position="60"/>
    </location>
</feature>
<accession>A0A1C5H6P5</accession>
<dbReference type="Proteomes" id="UP000198210">
    <property type="component" value="Chromosome I"/>
</dbReference>
<dbReference type="PROSITE" id="PS51257">
    <property type="entry name" value="PROKAR_LIPOPROTEIN"/>
    <property type="match status" value="1"/>
</dbReference>
<dbReference type="AlphaFoldDB" id="A0A1C5H6P5"/>
<protein>
    <recommendedName>
        <fullName evidence="5">Lipoprotein</fullName>
    </recommendedName>
</protein>
<evidence type="ECO:0000256" key="1">
    <source>
        <dbReference type="SAM" id="MobiDB-lite"/>
    </source>
</evidence>
<feature type="signal peptide" evidence="2">
    <location>
        <begin position="1"/>
        <end position="21"/>
    </location>
</feature>
<dbReference type="EMBL" id="LT607751">
    <property type="protein sequence ID" value="SCG41699.1"/>
    <property type="molecule type" value="Genomic_DNA"/>
</dbReference>
<reference evidence="3 4" key="1">
    <citation type="submission" date="2016-06" db="EMBL/GenBank/DDBJ databases">
        <authorList>
            <person name="Kjaerup R.B."/>
            <person name="Dalgaard T.S."/>
            <person name="Juul-Madsen H.R."/>
        </authorList>
    </citation>
    <scope>NUCLEOTIDE SEQUENCE [LARGE SCALE GENOMIC DNA]</scope>
    <source>
        <strain evidence="3 4">DSM 45097</strain>
    </source>
</reference>
<evidence type="ECO:0000313" key="4">
    <source>
        <dbReference type="Proteomes" id="UP000198210"/>
    </source>
</evidence>
<name>A0A1C5H6P5_9ACTN</name>
<evidence type="ECO:0000313" key="3">
    <source>
        <dbReference type="EMBL" id="SCG41699.1"/>
    </source>
</evidence>
<evidence type="ECO:0000256" key="2">
    <source>
        <dbReference type="SAM" id="SignalP"/>
    </source>
</evidence>
<evidence type="ECO:0008006" key="5">
    <source>
        <dbReference type="Google" id="ProtNLM"/>
    </source>
</evidence>
<sequence>MTRTTTAALALAAVAALTAGCQDGDDTAGTPQAAPTSTAASATTPAATAEPTPSASPSRVTAANTASVCKAVDDLILKGSREIAADSAAATRQDLTPEQVEAQLKENLADLADDVREQAARAQDPQIRALVTDAAKKIDAGAESSAPVKWLNSTFVAIPPRLAKDCRA</sequence>
<dbReference type="RefSeq" id="WP_157743605.1">
    <property type="nucleotide sequence ID" value="NZ_JBHLYF010000014.1"/>
</dbReference>
<gene>
    <name evidence="3" type="ORF">GA0074704_1162</name>
</gene>